<dbReference type="PROSITE" id="PS51257">
    <property type="entry name" value="PROKAR_LIPOPROTEIN"/>
    <property type="match status" value="1"/>
</dbReference>
<dbReference type="EMBL" id="JAPDDR010000009">
    <property type="protein sequence ID" value="MCW1915365.1"/>
    <property type="molecule type" value="Genomic_DNA"/>
</dbReference>
<evidence type="ECO:0008006" key="4">
    <source>
        <dbReference type="Google" id="ProtNLM"/>
    </source>
</evidence>
<feature type="chain" id="PRO_5047333278" description="Lipoprotein" evidence="1">
    <location>
        <begin position="24"/>
        <end position="134"/>
    </location>
</feature>
<feature type="signal peptide" evidence="1">
    <location>
        <begin position="1"/>
        <end position="23"/>
    </location>
</feature>
<name>A0ABT3G839_9BACT</name>
<evidence type="ECO:0000313" key="3">
    <source>
        <dbReference type="Proteomes" id="UP001165653"/>
    </source>
</evidence>
<proteinExistence type="predicted"/>
<accession>A0ABT3G839</accession>
<dbReference type="RefSeq" id="WP_264514913.1">
    <property type="nucleotide sequence ID" value="NZ_JAPDDR010000009.1"/>
</dbReference>
<dbReference type="Proteomes" id="UP001165653">
    <property type="component" value="Unassembled WGS sequence"/>
</dbReference>
<evidence type="ECO:0000256" key="1">
    <source>
        <dbReference type="SAM" id="SignalP"/>
    </source>
</evidence>
<keyword evidence="3" id="KW-1185">Reference proteome</keyword>
<reference evidence="2" key="1">
    <citation type="submission" date="2022-10" db="EMBL/GenBank/DDBJ databases">
        <title>Luteolibacter sp. GHJ8, whole genome shotgun sequencing project.</title>
        <authorList>
            <person name="Zhao G."/>
            <person name="Shen L."/>
        </authorList>
    </citation>
    <scope>NUCLEOTIDE SEQUENCE</scope>
    <source>
        <strain evidence="2">GHJ8</strain>
    </source>
</reference>
<sequence>MKMLPLMTRPTLCVLVGLSASCASTKAWRHKDQSVTVARKGTLFSPGEPTSYWLVGAKPGQIQRADDVSIYRKQKGSKAIPLNCTGFIDTTHRGRIEVQIAEKMGGNWQIARVNGTHKLRDENAPKPFYHWLIP</sequence>
<protein>
    <recommendedName>
        <fullName evidence="4">Lipoprotein</fullName>
    </recommendedName>
</protein>
<comment type="caution">
    <text evidence="2">The sequence shown here is derived from an EMBL/GenBank/DDBJ whole genome shotgun (WGS) entry which is preliminary data.</text>
</comment>
<gene>
    <name evidence="2" type="ORF">OJ996_17405</name>
</gene>
<evidence type="ECO:0000313" key="2">
    <source>
        <dbReference type="EMBL" id="MCW1915365.1"/>
    </source>
</evidence>
<organism evidence="2 3">
    <name type="scientific">Luteolibacter rhizosphaerae</name>
    <dbReference type="NCBI Taxonomy" id="2989719"/>
    <lineage>
        <taxon>Bacteria</taxon>
        <taxon>Pseudomonadati</taxon>
        <taxon>Verrucomicrobiota</taxon>
        <taxon>Verrucomicrobiia</taxon>
        <taxon>Verrucomicrobiales</taxon>
        <taxon>Verrucomicrobiaceae</taxon>
        <taxon>Luteolibacter</taxon>
    </lineage>
</organism>
<keyword evidence="1" id="KW-0732">Signal</keyword>